<dbReference type="EMBL" id="AP018174">
    <property type="protein sequence ID" value="BAY18880.1"/>
    <property type="molecule type" value="Genomic_DNA"/>
</dbReference>
<organism evidence="1 2">
    <name type="scientific">Anabaenopsis circularis NIES-21</name>
    <dbReference type="NCBI Taxonomy" id="1085406"/>
    <lineage>
        <taxon>Bacteria</taxon>
        <taxon>Bacillati</taxon>
        <taxon>Cyanobacteriota</taxon>
        <taxon>Cyanophyceae</taxon>
        <taxon>Nostocales</taxon>
        <taxon>Nodulariaceae</taxon>
        <taxon>Anabaenopsis</taxon>
    </lineage>
</organism>
<dbReference type="Proteomes" id="UP000218287">
    <property type="component" value="Chromosome"/>
</dbReference>
<protein>
    <submittedName>
        <fullName evidence="1">Uncharacterized protein</fullName>
    </submittedName>
</protein>
<evidence type="ECO:0000313" key="2">
    <source>
        <dbReference type="Proteomes" id="UP000218287"/>
    </source>
</evidence>
<sequence>MSFDLNLNKWNEYNEQRKKSSLKSVSTHQIEEAISKALEELLDCPYEVKIELIQFKNRGYDEAEVKISTKQGHTKGNNESEISESLEVKEKAKSVNFLNLRNQEVEFTNWFNAAKEKNIVTASTYDREIQEIIVVLPDGSSLTYSRMKELYPIESLQE</sequence>
<accession>A0A1Z4GN13</accession>
<reference evidence="1 2" key="1">
    <citation type="submission" date="2017-06" db="EMBL/GenBank/DDBJ databases">
        <title>Genome sequencing of cyanobaciteial culture collection at National Institute for Environmental Studies (NIES).</title>
        <authorList>
            <person name="Hirose Y."/>
            <person name="Shimura Y."/>
            <person name="Fujisawa T."/>
            <person name="Nakamura Y."/>
            <person name="Kawachi M."/>
        </authorList>
    </citation>
    <scope>NUCLEOTIDE SEQUENCE [LARGE SCALE GENOMIC DNA]</scope>
    <source>
        <strain evidence="1 2">NIES-21</strain>
    </source>
</reference>
<evidence type="ECO:0000313" key="1">
    <source>
        <dbReference type="EMBL" id="BAY18880.1"/>
    </source>
</evidence>
<gene>
    <name evidence="1" type="ORF">NIES21_47340</name>
</gene>
<dbReference type="AlphaFoldDB" id="A0A1Z4GN13"/>
<name>A0A1Z4GN13_9CYAN</name>
<keyword evidence="2" id="KW-1185">Reference proteome</keyword>
<proteinExistence type="predicted"/>